<dbReference type="Gene3D" id="3.30.410.40">
    <property type="match status" value="1"/>
</dbReference>
<keyword evidence="1" id="KW-0732">Signal</keyword>
<dbReference type="Gramene" id="ERN10646">
    <property type="protein sequence ID" value="ERN10646"/>
    <property type="gene ID" value="AMTR_s00028p00205610"/>
</dbReference>
<dbReference type="Pfam" id="PF00732">
    <property type="entry name" value="GMC_oxred_N"/>
    <property type="match status" value="1"/>
</dbReference>
<dbReference type="AlphaFoldDB" id="W1PSF8"/>
<feature type="domain" description="Glucose-methanol-choline oxidoreductase N-terminal" evidence="2">
    <location>
        <begin position="26"/>
        <end position="40"/>
    </location>
</feature>
<evidence type="ECO:0000256" key="1">
    <source>
        <dbReference type="ARBA" id="ARBA00022729"/>
    </source>
</evidence>
<dbReference type="PROSITE" id="PS00624">
    <property type="entry name" value="GMC_OXRED_2"/>
    <property type="match status" value="1"/>
</dbReference>
<dbReference type="InterPro" id="IPR051871">
    <property type="entry name" value="GMC_Oxidoreductase-Related"/>
</dbReference>
<dbReference type="OMA" id="HMELRTK"/>
<gene>
    <name evidence="3" type="ORF">AMTR_s00028p00205610</name>
</gene>
<dbReference type="Proteomes" id="UP000017836">
    <property type="component" value="Unassembled WGS sequence"/>
</dbReference>
<dbReference type="eggNOG" id="KOG1238">
    <property type="taxonomic scope" value="Eukaryota"/>
</dbReference>
<sequence>MVYTDLQGRRHHVMLRPRGEVILSVGAIGSPQLLMLSGIGPNHSLIRWGIPVAHHLPADCNAMRDNPRNALSFVSPIRLPLSLIQVVVITTNVFLEAASNFLPFTPRSCSSFLAPRYSSIPLNIASVMAKISGPLSSGSLRLASSNVCDNPLVGFNYFEEGLDLQRYVEGVRLVARVFRTSAMGQIKFPGQRFKEREFWYLDDVRLPANVSNDDAVSEFYRKTVSTIWHYHGGCVMEEVVDAQWGAGHQGRRWLHLLAFARDQSSSHGHDARSVKKSSPSLSLSLAGDILVDAFP</sequence>
<dbReference type="InterPro" id="IPR036188">
    <property type="entry name" value="FAD/NAD-bd_sf"/>
</dbReference>
<keyword evidence="4" id="KW-1185">Reference proteome</keyword>
<dbReference type="SUPFAM" id="SSF54373">
    <property type="entry name" value="FAD-linked reductases, C-terminal domain"/>
    <property type="match status" value="1"/>
</dbReference>
<dbReference type="GO" id="GO:0050660">
    <property type="term" value="F:flavin adenine dinucleotide binding"/>
    <property type="evidence" value="ECO:0007669"/>
    <property type="project" value="InterPro"/>
</dbReference>
<proteinExistence type="predicted"/>
<protein>
    <recommendedName>
        <fullName evidence="2">Glucose-methanol-choline oxidoreductase N-terminal domain-containing protein</fullName>
    </recommendedName>
</protein>
<accession>W1PSF8</accession>
<dbReference type="EMBL" id="KI392812">
    <property type="protein sequence ID" value="ERN10646.1"/>
    <property type="molecule type" value="Genomic_DNA"/>
</dbReference>
<dbReference type="InterPro" id="IPR000172">
    <property type="entry name" value="GMC_OxRdtase_N"/>
</dbReference>
<evidence type="ECO:0000259" key="2">
    <source>
        <dbReference type="PROSITE" id="PS00624"/>
    </source>
</evidence>
<dbReference type="Gene3D" id="3.50.50.60">
    <property type="entry name" value="FAD/NAD(P)-binding domain"/>
    <property type="match status" value="1"/>
</dbReference>
<dbReference type="STRING" id="13333.W1PSF8"/>
<evidence type="ECO:0000313" key="3">
    <source>
        <dbReference type="EMBL" id="ERN10646.1"/>
    </source>
</evidence>
<name>W1PSF8_AMBTC</name>
<evidence type="ECO:0000313" key="4">
    <source>
        <dbReference type="Proteomes" id="UP000017836"/>
    </source>
</evidence>
<organism evidence="3 4">
    <name type="scientific">Amborella trichopoda</name>
    <dbReference type="NCBI Taxonomy" id="13333"/>
    <lineage>
        <taxon>Eukaryota</taxon>
        <taxon>Viridiplantae</taxon>
        <taxon>Streptophyta</taxon>
        <taxon>Embryophyta</taxon>
        <taxon>Tracheophyta</taxon>
        <taxon>Spermatophyta</taxon>
        <taxon>Magnoliopsida</taxon>
        <taxon>Amborellales</taxon>
        <taxon>Amborellaceae</taxon>
        <taxon>Amborella</taxon>
    </lineage>
</organism>
<dbReference type="HOGENOM" id="CLU_082244_0_0_1"/>
<dbReference type="SUPFAM" id="SSF51905">
    <property type="entry name" value="FAD/NAD(P)-binding domain"/>
    <property type="match status" value="1"/>
</dbReference>
<dbReference type="PANTHER" id="PTHR45968:SF2">
    <property type="entry name" value="(R)-MANDELONITRILE LYASE-LIKE"/>
    <property type="match status" value="1"/>
</dbReference>
<dbReference type="Pfam" id="PF05199">
    <property type="entry name" value="GMC_oxred_C"/>
    <property type="match status" value="1"/>
</dbReference>
<reference evidence="4" key="1">
    <citation type="journal article" date="2013" name="Science">
        <title>The Amborella genome and the evolution of flowering plants.</title>
        <authorList>
            <consortium name="Amborella Genome Project"/>
        </authorList>
    </citation>
    <scope>NUCLEOTIDE SEQUENCE [LARGE SCALE GENOMIC DNA]</scope>
</reference>
<dbReference type="InterPro" id="IPR007867">
    <property type="entry name" value="GMC_OxRtase_C"/>
</dbReference>
<dbReference type="PANTHER" id="PTHR45968">
    <property type="entry name" value="OSJNBA0019K04.7 PROTEIN"/>
    <property type="match status" value="1"/>
</dbReference>
<dbReference type="GO" id="GO:0016614">
    <property type="term" value="F:oxidoreductase activity, acting on CH-OH group of donors"/>
    <property type="evidence" value="ECO:0007669"/>
    <property type="project" value="InterPro"/>
</dbReference>